<evidence type="ECO:0000256" key="1">
    <source>
        <dbReference type="SAM" id="Phobius"/>
    </source>
</evidence>
<feature type="transmembrane region" description="Helical" evidence="1">
    <location>
        <begin position="109"/>
        <end position="128"/>
    </location>
</feature>
<proteinExistence type="predicted"/>
<protein>
    <submittedName>
        <fullName evidence="2">Uncharacterized protein</fullName>
    </submittedName>
</protein>
<dbReference type="EMBL" id="BARW01015269">
    <property type="protein sequence ID" value="GAI92787.1"/>
    <property type="molecule type" value="Genomic_DNA"/>
</dbReference>
<feature type="transmembrane region" description="Helical" evidence="1">
    <location>
        <begin position="41"/>
        <end position="61"/>
    </location>
</feature>
<keyword evidence="1" id="KW-0472">Membrane</keyword>
<feature type="non-terminal residue" evidence="2">
    <location>
        <position position="130"/>
    </location>
</feature>
<comment type="caution">
    <text evidence="2">The sequence shown here is derived from an EMBL/GenBank/DDBJ whole genome shotgun (WGS) entry which is preliminary data.</text>
</comment>
<keyword evidence="1" id="KW-1133">Transmembrane helix</keyword>
<accession>X1SID4</accession>
<keyword evidence="1" id="KW-0812">Transmembrane</keyword>
<feature type="transmembrane region" description="Helical" evidence="1">
    <location>
        <begin position="14"/>
        <end position="35"/>
    </location>
</feature>
<gene>
    <name evidence="2" type="ORF">S12H4_26841</name>
</gene>
<sequence length="130" mass="14487">MSNEESQKINVKDWITLSTVMIGAVLTILALIWQLPTLDGIVTSTFLLMLSFIFFVNSVSANSKAHFEANSGDTSEERIKRFVTFAEYSFGLGFTLVIIAFSVLGYEYLLFYAGREIITLILPIAFLVTA</sequence>
<organism evidence="2">
    <name type="scientific">marine sediment metagenome</name>
    <dbReference type="NCBI Taxonomy" id="412755"/>
    <lineage>
        <taxon>unclassified sequences</taxon>
        <taxon>metagenomes</taxon>
        <taxon>ecological metagenomes</taxon>
    </lineage>
</organism>
<reference evidence="2" key="1">
    <citation type="journal article" date="2014" name="Front. Microbiol.">
        <title>High frequency of phylogenetically diverse reductive dehalogenase-homologous genes in deep subseafloor sedimentary metagenomes.</title>
        <authorList>
            <person name="Kawai M."/>
            <person name="Futagami T."/>
            <person name="Toyoda A."/>
            <person name="Takaki Y."/>
            <person name="Nishi S."/>
            <person name="Hori S."/>
            <person name="Arai W."/>
            <person name="Tsubouchi T."/>
            <person name="Morono Y."/>
            <person name="Uchiyama I."/>
            <person name="Ito T."/>
            <person name="Fujiyama A."/>
            <person name="Inagaki F."/>
            <person name="Takami H."/>
        </authorList>
    </citation>
    <scope>NUCLEOTIDE SEQUENCE</scope>
    <source>
        <strain evidence="2">Expedition CK06-06</strain>
    </source>
</reference>
<name>X1SID4_9ZZZZ</name>
<dbReference type="AlphaFoldDB" id="X1SID4"/>
<feature type="transmembrane region" description="Helical" evidence="1">
    <location>
        <begin position="82"/>
        <end position="103"/>
    </location>
</feature>
<evidence type="ECO:0000313" key="2">
    <source>
        <dbReference type="EMBL" id="GAI92787.1"/>
    </source>
</evidence>